<feature type="non-terminal residue" evidence="1">
    <location>
        <position position="1"/>
    </location>
</feature>
<accession>A0A7J8TZE4</accession>
<sequence>FIGPIRCYQIQTRQYHLSSTTVAITVAVYQFFHHAWYLFYPVSWSIILPSFQCQSMCRFIGLPCYVCELQTSKFG</sequence>
<evidence type="ECO:0000313" key="1">
    <source>
        <dbReference type="EMBL" id="MBA0643509.1"/>
    </source>
</evidence>
<comment type="caution">
    <text evidence="1">The sequence shown here is derived from an EMBL/GenBank/DDBJ whole genome shotgun (WGS) entry which is preliminary data.</text>
</comment>
<dbReference type="Proteomes" id="UP000593573">
    <property type="component" value="Unassembled WGS sequence"/>
</dbReference>
<keyword evidence="2" id="KW-1185">Reference proteome</keyword>
<evidence type="ECO:0000313" key="2">
    <source>
        <dbReference type="Proteomes" id="UP000593573"/>
    </source>
</evidence>
<reference evidence="1 2" key="1">
    <citation type="journal article" date="2019" name="Genome Biol. Evol.">
        <title>Insights into the evolution of the New World diploid cottons (Gossypium, subgenus Houzingenia) based on genome sequencing.</title>
        <authorList>
            <person name="Grover C.E."/>
            <person name="Arick M.A. 2nd"/>
            <person name="Thrash A."/>
            <person name="Conover J.L."/>
            <person name="Sanders W.S."/>
            <person name="Peterson D.G."/>
            <person name="Frelichowski J.E."/>
            <person name="Scheffler J.A."/>
            <person name="Scheffler B.E."/>
            <person name="Wendel J.F."/>
        </authorList>
    </citation>
    <scope>NUCLEOTIDE SEQUENCE [LARGE SCALE GENOMIC DNA]</scope>
    <source>
        <strain evidence="1">57</strain>
        <tissue evidence="1">Leaf</tissue>
    </source>
</reference>
<organism evidence="1 2">
    <name type="scientific">Gossypium klotzschianum</name>
    <dbReference type="NCBI Taxonomy" id="34286"/>
    <lineage>
        <taxon>Eukaryota</taxon>
        <taxon>Viridiplantae</taxon>
        <taxon>Streptophyta</taxon>
        <taxon>Embryophyta</taxon>
        <taxon>Tracheophyta</taxon>
        <taxon>Spermatophyta</taxon>
        <taxon>Magnoliopsida</taxon>
        <taxon>eudicotyledons</taxon>
        <taxon>Gunneridae</taxon>
        <taxon>Pentapetalae</taxon>
        <taxon>rosids</taxon>
        <taxon>malvids</taxon>
        <taxon>Malvales</taxon>
        <taxon>Malvaceae</taxon>
        <taxon>Malvoideae</taxon>
        <taxon>Gossypium</taxon>
    </lineage>
</organism>
<feature type="non-terminal residue" evidence="1">
    <location>
        <position position="75"/>
    </location>
</feature>
<dbReference type="AlphaFoldDB" id="A0A7J8TZE4"/>
<name>A0A7J8TZE4_9ROSI</name>
<proteinExistence type="predicted"/>
<dbReference type="EMBL" id="JABFAB010000003">
    <property type="protein sequence ID" value="MBA0643509.1"/>
    <property type="molecule type" value="Genomic_DNA"/>
</dbReference>
<protein>
    <submittedName>
        <fullName evidence="1">Uncharacterized protein</fullName>
    </submittedName>
</protein>
<gene>
    <name evidence="1" type="ORF">Goklo_027796</name>
</gene>